<dbReference type="Gene3D" id="3.90.79.10">
    <property type="entry name" value="Nucleoside Triphosphate Pyrophosphohydrolase"/>
    <property type="match status" value="1"/>
</dbReference>
<dbReference type="Pfam" id="PF00293">
    <property type="entry name" value="NUDIX"/>
    <property type="match status" value="1"/>
</dbReference>
<dbReference type="SUPFAM" id="SSF55811">
    <property type="entry name" value="Nudix"/>
    <property type="match status" value="1"/>
</dbReference>
<dbReference type="GeneID" id="24875429"/>
<feature type="domain" description="Nudix hydrolase" evidence="1">
    <location>
        <begin position="1"/>
        <end position="134"/>
    </location>
</feature>
<evidence type="ECO:0000313" key="2">
    <source>
        <dbReference type="EMBL" id="AJZ75570.1"/>
    </source>
</evidence>
<proteinExistence type="predicted"/>
<dbReference type="InterPro" id="IPR000086">
    <property type="entry name" value="NUDIX_hydrolase_dom"/>
</dbReference>
<gene>
    <name evidence="2" type="ORF">SU86_003365</name>
</gene>
<protein>
    <submittedName>
        <fullName evidence="2">NUDIX hydrolase</fullName>
    </submittedName>
</protein>
<dbReference type="AlphaFoldDB" id="A0A3G1B0B9"/>
<reference evidence="2 3" key="1">
    <citation type="journal article" date="2016" name="Sci. Rep.">
        <title>A novel ammonia-oxidizing archaeon from wastewater treatment plant: Its enrichment, physiological and genomic characteristics.</title>
        <authorList>
            <person name="Li Y."/>
            <person name="Ding K."/>
            <person name="Wen X."/>
            <person name="Zhang B."/>
            <person name="Shen B."/>
            <person name="Yang Y."/>
        </authorList>
    </citation>
    <scope>NUCLEOTIDE SEQUENCE [LARGE SCALE GENOMIC DNA]</scope>
    <source>
        <strain evidence="2 3">SAT1</strain>
    </source>
</reference>
<dbReference type="STRING" id="1603555.SU86_003365"/>
<organism evidence="2 3">
    <name type="scientific">Candidatus Nitrosotenuis cloacae</name>
    <dbReference type="NCBI Taxonomy" id="1603555"/>
    <lineage>
        <taxon>Archaea</taxon>
        <taxon>Nitrososphaerota</taxon>
        <taxon>Candidatus Nitrosotenuis</taxon>
    </lineage>
</organism>
<accession>A0A3G1B0B9</accession>
<sequence length="134" mass="15452">MRSTKIVTSFVTSQEKLLILKRSDKVKSMRGLWGAVSGIIEGNEDPLHRAKIEIYEEIGAKPESIQLIKAGADMTVSSPQYPDHQWHIFPFLFKMETTKISLNWENSSYKWISRDEINQYQTVPNLDEVLLNLL</sequence>
<evidence type="ECO:0000259" key="1">
    <source>
        <dbReference type="PROSITE" id="PS51462"/>
    </source>
</evidence>
<dbReference type="GO" id="GO:0016787">
    <property type="term" value="F:hydrolase activity"/>
    <property type="evidence" value="ECO:0007669"/>
    <property type="project" value="UniProtKB-KW"/>
</dbReference>
<evidence type="ECO:0000313" key="3">
    <source>
        <dbReference type="Proteomes" id="UP000266745"/>
    </source>
</evidence>
<keyword evidence="3" id="KW-1185">Reference proteome</keyword>
<dbReference type="KEGG" id="tah:SU86_003365"/>
<dbReference type="RefSeq" id="WP_048188339.1">
    <property type="nucleotide sequence ID" value="NZ_CP011097.1"/>
</dbReference>
<keyword evidence="2" id="KW-0378">Hydrolase</keyword>
<dbReference type="InterPro" id="IPR015797">
    <property type="entry name" value="NUDIX_hydrolase-like_dom_sf"/>
</dbReference>
<dbReference type="PROSITE" id="PS51462">
    <property type="entry name" value="NUDIX"/>
    <property type="match status" value="1"/>
</dbReference>
<dbReference type="Proteomes" id="UP000266745">
    <property type="component" value="Chromosome"/>
</dbReference>
<name>A0A3G1B0B9_9ARCH</name>
<dbReference type="EMBL" id="CP011097">
    <property type="protein sequence ID" value="AJZ75570.1"/>
    <property type="molecule type" value="Genomic_DNA"/>
</dbReference>